<evidence type="ECO:0000256" key="5">
    <source>
        <dbReference type="ARBA" id="ARBA00023136"/>
    </source>
</evidence>
<proteinExistence type="predicted"/>
<keyword evidence="4 6" id="KW-1133">Transmembrane helix</keyword>
<evidence type="ECO:0000256" key="6">
    <source>
        <dbReference type="SAM" id="Phobius"/>
    </source>
</evidence>
<keyword evidence="2" id="KW-0813">Transport</keyword>
<dbReference type="InterPro" id="IPR051068">
    <property type="entry name" value="MFS_Domain-Containing_Protein"/>
</dbReference>
<dbReference type="WBParaSite" id="PTRK_0001167800.1">
    <property type="protein sequence ID" value="PTRK_0001167800.1"/>
    <property type="gene ID" value="PTRK_0001167800"/>
</dbReference>
<feature type="domain" description="Major facilitator superfamily (MFS) profile" evidence="7">
    <location>
        <begin position="19"/>
        <end position="475"/>
    </location>
</feature>
<accession>A0A0N4ZT47</accession>
<dbReference type="Proteomes" id="UP000038045">
    <property type="component" value="Unplaced"/>
</dbReference>
<dbReference type="SUPFAM" id="SSF103473">
    <property type="entry name" value="MFS general substrate transporter"/>
    <property type="match status" value="1"/>
</dbReference>
<feature type="transmembrane region" description="Helical" evidence="6">
    <location>
        <begin position="453"/>
        <end position="471"/>
    </location>
</feature>
<feature type="transmembrane region" description="Helical" evidence="6">
    <location>
        <begin position="87"/>
        <end position="106"/>
    </location>
</feature>
<keyword evidence="5 6" id="KW-0472">Membrane</keyword>
<feature type="transmembrane region" description="Helical" evidence="6">
    <location>
        <begin position="384"/>
        <end position="405"/>
    </location>
</feature>
<dbReference type="GO" id="GO:0005765">
    <property type="term" value="C:lysosomal membrane"/>
    <property type="evidence" value="ECO:0007669"/>
    <property type="project" value="TreeGrafter"/>
</dbReference>
<organism evidence="8 9">
    <name type="scientific">Parastrongyloides trichosuri</name>
    <name type="common">Possum-specific nematode worm</name>
    <dbReference type="NCBI Taxonomy" id="131310"/>
    <lineage>
        <taxon>Eukaryota</taxon>
        <taxon>Metazoa</taxon>
        <taxon>Ecdysozoa</taxon>
        <taxon>Nematoda</taxon>
        <taxon>Chromadorea</taxon>
        <taxon>Rhabditida</taxon>
        <taxon>Tylenchina</taxon>
        <taxon>Panagrolaimomorpha</taxon>
        <taxon>Strongyloidoidea</taxon>
        <taxon>Strongyloididae</taxon>
        <taxon>Parastrongyloides</taxon>
    </lineage>
</organism>
<protein>
    <submittedName>
        <fullName evidence="9">MFS domain-containing protein</fullName>
    </submittedName>
</protein>
<dbReference type="PANTHER" id="PTHR23510">
    <property type="entry name" value="INNER MEMBRANE TRANSPORT PROTEIN YAJR"/>
    <property type="match status" value="1"/>
</dbReference>
<feature type="transmembrane region" description="Helical" evidence="6">
    <location>
        <begin position="426"/>
        <end position="447"/>
    </location>
</feature>
<feature type="transmembrane region" description="Helical" evidence="6">
    <location>
        <begin position="190"/>
        <end position="213"/>
    </location>
</feature>
<dbReference type="GO" id="GO:0022857">
    <property type="term" value="F:transmembrane transporter activity"/>
    <property type="evidence" value="ECO:0007669"/>
    <property type="project" value="InterPro"/>
</dbReference>
<dbReference type="CDD" id="cd17326">
    <property type="entry name" value="MFS_MFSD8"/>
    <property type="match status" value="1"/>
</dbReference>
<name>A0A0N4ZT47_PARTI</name>
<evidence type="ECO:0000256" key="3">
    <source>
        <dbReference type="ARBA" id="ARBA00022692"/>
    </source>
</evidence>
<evidence type="ECO:0000313" key="9">
    <source>
        <dbReference type="WBParaSite" id="PTRK_0001167800.1"/>
    </source>
</evidence>
<dbReference type="InterPro" id="IPR036259">
    <property type="entry name" value="MFS_trans_sf"/>
</dbReference>
<dbReference type="PANTHER" id="PTHR23510:SF3">
    <property type="entry name" value="MAJOR FACILITATOR SUPERFAMILY DOMAIN-CONTAINING PROTEIN 8"/>
    <property type="match status" value="1"/>
</dbReference>
<evidence type="ECO:0000259" key="7">
    <source>
        <dbReference type="PROSITE" id="PS50850"/>
    </source>
</evidence>
<evidence type="ECO:0000256" key="1">
    <source>
        <dbReference type="ARBA" id="ARBA00004127"/>
    </source>
</evidence>
<dbReference type="InterPro" id="IPR011701">
    <property type="entry name" value="MFS"/>
</dbReference>
<dbReference type="AlphaFoldDB" id="A0A0N4ZT47"/>
<feature type="transmembrane region" description="Helical" evidence="6">
    <location>
        <begin position="56"/>
        <end position="75"/>
    </location>
</feature>
<feature type="transmembrane region" description="Helical" evidence="6">
    <location>
        <begin position="150"/>
        <end position="178"/>
    </location>
</feature>
<feature type="transmembrane region" description="Helical" evidence="6">
    <location>
        <begin position="289"/>
        <end position="309"/>
    </location>
</feature>
<sequence length="479" mass="53939">MTNGNFLNNKFCEQTNWQSIYGAGLLSLIVNAQYTIYFSSVWPYLQVLVPDIKEEFYGLLFASYSLGTILFSPIFGWWSNKLKGIKIPLYVGVLCQLIGNIIYLSLGELKGNQKEFILLARLINGVGAANVSLLRSYAATSSLPKDRTSAISVINCGLAIGIALGPFFNIIFAAIGFPEYRILNLFTLNIYTLSAFISTILNILSLGCIKLLFVERYAGISENFVKTKKNLGNGKSIQSIPKYDKCAVSIIFLIRFTMMFIKNTCNILNPFLSMMMFNFTKKESIKVMSITEGFVGSTAVFVHALYVFFNLGQYGKFRRNLIIGLSFLPLFHVIIYPYPFLYGGKETVSILNIQNSTITSSTEQIGCNINKFDWCYDLPKISPYLYFICYAILIGLSLPVINANMNTIFSRILGPRFQGTMHGFNHMYGSIAQAIAPIITSTVYKNYGPTKVWWYQIILSLFTTIICTIFHNRLVPMLN</sequence>
<keyword evidence="8" id="KW-1185">Reference proteome</keyword>
<keyword evidence="3 6" id="KW-0812">Transmembrane</keyword>
<comment type="subcellular location">
    <subcellularLocation>
        <location evidence="1">Endomembrane system</location>
        <topology evidence="1">Multi-pass membrane protein</topology>
    </subcellularLocation>
</comment>
<evidence type="ECO:0000256" key="4">
    <source>
        <dbReference type="ARBA" id="ARBA00022989"/>
    </source>
</evidence>
<dbReference type="GO" id="GO:0012505">
    <property type="term" value="C:endomembrane system"/>
    <property type="evidence" value="ECO:0007669"/>
    <property type="project" value="UniProtKB-SubCell"/>
</dbReference>
<feature type="transmembrane region" description="Helical" evidence="6">
    <location>
        <begin position="118"/>
        <end position="138"/>
    </location>
</feature>
<feature type="transmembrane region" description="Helical" evidence="6">
    <location>
        <begin position="321"/>
        <end position="341"/>
    </location>
</feature>
<feature type="transmembrane region" description="Helical" evidence="6">
    <location>
        <begin position="246"/>
        <end position="269"/>
    </location>
</feature>
<dbReference type="Pfam" id="PF07690">
    <property type="entry name" value="MFS_1"/>
    <property type="match status" value="1"/>
</dbReference>
<dbReference type="PROSITE" id="PS50850">
    <property type="entry name" value="MFS"/>
    <property type="match status" value="1"/>
</dbReference>
<reference evidence="9" key="1">
    <citation type="submission" date="2017-02" db="UniProtKB">
        <authorList>
            <consortium name="WormBaseParasite"/>
        </authorList>
    </citation>
    <scope>IDENTIFICATION</scope>
</reference>
<feature type="transmembrane region" description="Helical" evidence="6">
    <location>
        <begin position="20"/>
        <end position="44"/>
    </location>
</feature>
<dbReference type="Gene3D" id="1.20.1250.20">
    <property type="entry name" value="MFS general substrate transporter like domains"/>
    <property type="match status" value="1"/>
</dbReference>
<evidence type="ECO:0000313" key="8">
    <source>
        <dbReference type="Proteomes" id="UP000038045"/>
    </source>
</evidence>
<dbReference type="InterPro" id="IPR020846">
    <property type="entry name" value="MFS_dom"/>
</dbReference>
<evidence type="ECO:0000256" key="2">
    <source>
        <dbReference type="ARBA" id="ARBA00022448"/>
    </source>
</evidence>